<gene>
    <name evidence="1" type="ORF">MIPYR_10028</name>
</gene>
<proteinExistence type="predicted"/>
<protein>
    <recommendedName>
        <fullName evidence="2">Polyketide cyclase/dehydrase</fullName>
    </recommendedName>
</protein>
<dbReference type="InterPro" id="IPR023393">
    <property type="entry name" value="START-like_dom_sf"/>
</dbReference>
<evidence type="ECO:0000313" key="1">
    <source>
        <dbReference type="EMBL" id="SBS69847.1"/>
    </source>
</evidence>
<dbReference type="SUPFAM" id="SSF55961">
    <property type="entry name" value="Bet v1-like"/>
    <property type="match status" value="1"/>
</dbReference>
<accession>A0A1Y5NTW9</accession>
<reference evidence="1" key="1">
    <citation type="submission" date="2016-03" db="EMBL/GenBank/DDBJ databases">
        <authorList>
            <person name="Ploux O."/>
        </authorList>
    </citation>
    <scope>NUCLEOTIDE SEQUENCE</scope>
    <source>
        <strain evidence="1">UC1</strain>
    </source>
</reference>
<dbReference type="Gene3D" id="3.30.530.20">
    <property type="match status" value="1"/>
</dbReference>
<organism evidence="1">
    <name type="scientific">uncultured Microbacterium sp</name>
    <dbReference type="NCBI Taxonomy" id="191216"/>
    <lineage>
        <taxon>Bacteria</taxon>
        <taxon>Bacillati</taxon>
        <taxon>Actinomycetota</taxon>
        <taxon>Actinomycetes</taxon>
        <taxon>Micrococcales</taxon>
        <taxon>Microbacteriaceae</taxon>
        <taxon>Microbacterium</taxon>
        <taxon>environmental samples</taxon>
    </lineage>
</organism>
<name>A0A1Y5NTW9_9MICO</name>
<dbReference type="RefSeq" id="WP_295572143.1">
    <property type="nucleotide sequence ID" value="NZ_FLQR01000001.1"/>
</dbReference>
<sequence length="132" mass="14455">MTWPALHVSRSVDADPETVARVAGDPERLPLWAAGLSTGIRLEGGRWYADSPMGLVEVAFTGPIELGILDHDVTMPDGTVVHNPMRVLSNDTGSEIVFTLFQRTGMTDEEFRADARLIADDLARLAELLERP</sequence>
<dbReference type="AlphaFoldDB" id="A0A1Y5NTW9"/>
<evidence type="ECO:0008006" key="2">
    <source>
        <dbReference type="Google" id="ProtNLM"/>
    </source>
</evidence>
<dbReference type="EMBL" id="FLQR01000001">
    <property type="protein sequence ID" value="SBS69847.1"/>
    <property type="molecule type" value="Genomic_DNA"/>
</dbReference>